<feature type="region of interest" description="Disordered" evidence="1">
    <location>
        <begin position="67"/>
        <end position="108"/>
    </location>
</feature>
<feature type="domain" description="Transposase TnpC homeodomain" evidence="4">
    <location>
        <begin position="38"/>
        <end position="115"/>
    </location>
</feature>
<dbReference type="STRING" id="1117702.AQZ52_17970"/>
<dbReference type="Pfam" id="PF13005">
    <property type="entry name" value="zf-IS66"/>
    <property type="match status" value="1"/>
</dbReference>
<evidence type="ECO:0000259" key="3">
    <source>
        <dbReference type="Pfam" id="PF13005"/>
    </source>
</evidence>
<dbReference type="RefSeq" id="WP_067914515.1">
    <property type="nucleotide sequence ID" value="NZ_KQ954249.1"/>
</dbReference>
<comment type="caution">
    <text evidence="6">The sequence shown here is derived from an EMBL/GenBank/DDBJ whole genome shotgun (WGS) entry which is preliminary data.</text>
</comment>
<dbReference type="PANTHER" id="PTHR33678">
    <property type="entry name" value="BLL1576 PROTEIN"/>
    <property type="match status" value="1"/>
</dbReference>
<dbReference type="NCBIfam" id="NF033517">
    <property type="entry name" value="transpos_IS66"/>
    <property type="match status" value="1"/>
</dbReference>
<dbReference type="InterPro" id="IPR024463">
    <property type="entry name" value="Transposase_TnpC_homeodom"/>
</dbReference>
<evidence type="ECO:0000256" key="1">
    <source>
        <dbReference type="SAM" id="MobiDB-lite"/>
    </source>
</evidence>
<feature type="domain" description="Transposase IS66 C-terminal" evidence="5">
    <location>
        <begin position="482"/>
        <end position="519"/>
    </location>
</feature>
<dbReference type="Pfam" id="PF13007">
    <property type="entry name" value="LZ_Tnp_IS66"/>
    <property type="match status" value="1"/>
</dbReference>
<sequence length="534" mass="59447">MRRAPPTLDLEKVISAQAAENAALKAQVQNLGLVIVALEEELRLERARRYAPRSEKTKNRIFNEAEQAAAEEAQGIDGEAAAAQVPDTDLPAGEKPEPKKRGRKPLPAGLPRVRIEYDLPEDQKSCPCCSNAMHQMGENLTEQLHIEIKATVLQNARFKYACRHCERNGINTPVVIAPMPAQPLPGSVATASTLALVLASKFVDGMPLYRLSQSLERADVSISRGTLGNWVINSSELHLERIYDGLKEKLKGQDLVHGDETWVQVLKEKGRNAQTKSYMWGYRSAAGSHEPIVLFDYQTGRGQQYPQAFLAGYNGLLMTDGYDAWRTLESATHLGCMAHARRKFTDALKGRKKPGGPSVEALKFFEALYEVERLAGQALPEGETREQYTLRLRQQHSVPVLTAFKEWLDEQAPQVLPKSLTGEAIGYARNQWEYLIRYASNGHAPIDNNLLERDIRVFVTGRKNWLFSDTTAGAKASATIYSLMLTCRACGVDPHDWLAHVLAELPQRGPEADIEDLFPFNFVAKDPPPDQNTN</sequence>
<evidence type="ECO:0000259" key="2">
    <source>
        <dbReference type="Pfam" id="PF03050"/>
    </source>
</evidence>
<evidence type="ECO:0000259" key="5">
    <source>
        <dbReference type="Pfam" id="PF13817"/>
    </source>
</evidence>
<protein>
    <submittedName>
        <fullName evidence="6">Transposase</fullName>
    </submittedName>
</protein>
<reference evidence="6 7" key="1">
    <citation type="submission" date="2015-10" db="EMBL/GenBank/DDBJ databases">
        <title>Draft genome sequence of Novosphingobium fuchskuhlense DSM 25065 isolated from a surface water sample of the southwest basin of Lake Grosse Fuchskuhle.</title>
        <authorList>
            <person name="Ruckert C."/>
            <person name="Winkler A."/>
            <person name="Glaeser J."/>
            <person name="Grossart H.-P."/>
            <person name="Kalinowski J."/>
            <person name="Glaeser S."/>
        </authorList>
    </citation>
    <scope>NUCLEOTIDE SEQUENCE [LARGE SCALE GENOMIC DNA]</scope>
    <source>
        <strain evidence="6 7">FNE08-7</strain>
    </source>
</reference>
<evidence type="ECO:0000259" key="4">
    <source>
        <dbReference type="Pfam" id="PF13007"/>
    </source>
</evidence>
<evidence type="ECO:0000313" key="6">
    <source>
        <dbReference type="EMBL" id="KUR69863.1"/>
    </source>
</evidence>
<dbReference type="InterPro" id="IPR024474">
    <property type="entry name" value="Znf_dom_IS66"/>
</dbReference>
<evidence type="ECO:0000313" key="7">
    <source>
        <dbReference type="Proteomes" id="UP000058012"/>
    </source>
</evidence>
<dbReference type="InterPro" id="IPR052344">
    <property type="entry name" value="Transposase-related"/>
</dbReference>
<keyword evidence="7" id="KW-1185">Reference proteome</keyword>
<dbReference type="EMBL" id="LLZS01000013">
    <property type="protein sequence ID" value="KUR69863.1"/>
    <property type="molecule type" value="Genomic_DNA"/>
</dbReference>
<feature type="compositionally biased region" description="Low complexity" evidence="1">
    <location>
        <begin position="67"/>
        <end position="84"/>
    </location>
</feature>
<dbReference type="Pfam" id="PF13817">
    <property type="entry name" value="DDE_Tnp_IS66_C"/>
    <property type="match status" value="1"/>
</dbReference>
<proteinExistence type="predicted"/>
<dbReference type="Pfam" id="PF03050">
    <property type="entry name" value="DDE_Tnp_IS66"/>
    <property type="match status" value="1"/>
</dbReference>
<dbReference type="PANTHER" id="PTHR33678:SF1">
    <property type="entry name" value="BLL1576 PROTEIN"/>
    <property type="match status" value="1"/>
</dbReference>
<accession>A0A117US70</accession>
<dbReference type="OrthoDB" id="9800877at2"/>
<dbReference type="InterPro" id="IPR004291">
    <property type="entry name" value="Transposase_IS66_central"/>
</dbReference>
<feature type="domain" description="Transposase IS66 central" evidence="2">
    <location>
        <begin position="187"/>
        <end position="475"/>
    </location>
</feature>
<dbReference type="AlphaFoldDB" id="A0A117US70"/>
<dbReference type="InterPro" id="IPR039552">
    <property type="entry name" value="IS66_C"/>
</dbReference>
<name>A0A117US70_9SPHN</name>
<dbReference type="Proteomes" id="UP000058012">
    <property type="component" value="Unassembled WGS sequence"/>
</dbReference>
<gene>
    <name evidence="6" type="ORF">AQZ52_17970</name>
</gene>
<organism evidence="6 7">
    <name type="scientific">Novosphingobium fuchskuhlense</name>
    <dbReference type="NCBI Taxonomy" id="1117702"/>
    <lineage>
        <taxon>Bacteria</taxon>
        <taxon>Pseudomonadati</taxon>
        <taxon>Pseudomonadota</taxon>
        <taxon>Alphaproteobacteria</taxon>
        <taxon>Sphingomonadales</taxon>
        <taxon>Sphingomonadaceae</taxon>
        <taxon>Novosphingobium</taxon>
    </lineage>
</organism>
<feature type="domain" description="Transposase IS66 zinc-finger binding" evidence="3">
    <location>
        <begin position="124"/>
        <end position="166"/>
    </location>
</feature>